<dbReference type="RefSeq" id="WP_063260971.1">
    <property type="nucleotide sequence ID" value="NZ_LJKE01000043.1"/>
</dbReference>
<sequence>MSKTVFNQHLVLLDFEENKFRFFHVELIRLGRDKYHLVTTQGKLGNQGKKTLNTYVDYDEALSECRAKVYMKKKEGYSLLVEVKGAMEKLHKQKKKPRKYNKPKSACDICSKEIETEKYKMIDEWARGEGGWDKNPNGVAYKKILCIDCQIDHKLYKKRLNNYFQ</sequence>
<dbReference type="Gene3D" id="2.20.140.10">
    <property type="entry name" value="WGR domain"/>
    <property type="match status" value="1"/>
</dbReference>
<dbReference type="InterPro" id="IPR036930">
    <property type="entry name" value="WGR_dom_sf"/>
</dbReference>
<comment type="caution">
    <text evidence="2">The sequence shown here is derived from an EMBL/GenBank/DDBJ whole genome shotgun (WGS) entry which is preliminary data.</text>
</comment>
<evidence type="ECO:0000313" key="2">
    <source>
        <dbReference type="EMBL" id="KZD66359.1"/>
    </source>
</evidence>
<gene>
    <name evidence="2" type="ORF">B4088_2475</name>
</gene>
<reference evidence="2 3" key="1">
    <citation type="submission" date="2015-09" db="EMBL/GenBank/DDBJ databases">
        <title>Bacillus cereus food isolates.</title>
        <authorList>
            <person name="Boekhorst J."/>
        </authorList>
    </citation>
    <scope>NUCLEOTIDE SEQUENCE [LARGE SCALE GENOMIC DNA]</scope>
    <source>
        <strain evidence="2 3">B4088</strain>
    </source>
</reference>
<organism evidence="2 3">
    <name type="scientific">Bacillus cereus</name>
    <dbReference type="NCBI Taxonomy" id="1396"/>
    <lineage>
        <taxon>Bacteria</taxon>
        <taxon>Bacillati</taxon>
        <taxon>Bacillota</taxon>
        <taxon>Bacilli</taxon>
        <taxon>Bacillales</taxon>
        <taxon>Bacillaceae</taxon>
        <taxon>Bacillus</taxon>
        <taxon>Bacillus cereus group</taxon>
    </lineage>
</organism>
<protein>
    <recommendedName>
        <fullName evidence="1">WGR domain-containing protein</fullName>
    </recommendedName>
</protein>
<dbReference type="InterPro" id="IPR008893">
    <property type="entry name" value="WGR_domain"/>
</dbReference>
<dbReference type="EMBL" id="LJKE01000043">
    <property type="protein sequence ID" value="KZD66359.1"/>
    <property type="molecule type" value="Genomic_DNA"/>
</dbReference>
<evidence type="ECO:0000259" key="1">
    <source>
        <dbReference type="PROSITE" id="PS51977"/>
    </source>
</evidence>
<name>A0A164P7F6_BACCE</name>
<dbReference type="Proteomes" id="UP000076482">
    <property type="component" value="Unassembled WGS sequence"/>
</dbReference>
<evidence type="ECO:0000313" key="3">
    <source>
        <dbReference type="Proteomes" id="UP000076482"/>
    </source>
</evidence>
<dbReference type="PATRIC" id="fig|1396.535.peg.4436"/>
<feature type="domain" description="WGR" evidence="1">
    <location>
        <begin position="1"/>
        <end position="100"/>
    </location>
</feature>
<accession>A0A164P7F6</accession>
<dbReference type="AlphaFoldDB" id="A0A164P7F6"/>
<dbReference type="Pfam" id="PF05406">
    <property type="entry name" value="WGR"/>
    <property type="match status" value="1"/>
</dbReference>
<proteinExistence type="predicted"/>
<dbReference type="SUPFAM" id="SSF142921">
    <property type="entry name" value="WGR domain-like"/>
    <property type="match status" value="1"/>
</dbReference>
<dbReference type="PROSITE" id="PS51977">
    <property type="entry name" value="WGR"/>
    <property type="match status" value="1"/>
</dbReference>